<comment type="caution">
    <text evidence="2">The sequence shown here is derived from an EMBL/GenBank/DDBJ whole genome shotgun (WGS) entry which is preliminary data.</text>
</comment>
<protein>
    <submittedName>
        <fullName evidence="2">Uncharacterized protein</fullName>
    </submittedName>
</protein>
<reference evidence="2" key="1">
    <citation type="submission" date="2020-10" db="EMBL/GenBank/DDBJ databases">
        <authorList>
            <person name="Han B."/>
            <person name="Lu T."/>
            <person name="Zhao Q."/>
            <person name="Huang X."/>
            <person name="Zhao Y."/>
        </authorList>
    </citation>
    <scope>NUCLEOTIDE SEQUENCE</scope>
</reference>
<feature type="compositionally biased region" description="Polar residues" evidence="1">
    <location>
        <begin position="124"/>
        <end position="139"/>
    </location>
</feature>
<sequence>MPEQPSGDPFDDSEGNISVGKPIMGQNKASPYPELAQGCPANDFLRKFDIDDRSVVSHIFHHWGKKQAFQNPKRLLEKISFVIDERLRGKGYKRKVIKWEQIPIEKRSHLTRERQEHFQKQRIENSMGSSGPTAKQNTKQNSSLFVLQISYLRNLGCTITPTSRLHASNLIEKYKSL</sequence>
<dbReference type="AlphaFoldDB" id="A0A811N898"/>
<name>A0A811N898_9POAL</name>
<evidence type="ECO:0000313" key="3">
    <source>
        <dbReference type="Proteomes" id="UP000604825"/>
    </source>
</evidence>
<proteinExistence type="predicted"/>
<accession>A0A811N898</accession>
<dbReference type="OrthoDB" id="1470711at2759"/>
<gene>
    <name evidence="2" type="ORF">NCGR_LOCUS11927</name>
</gene>
<feature type="region of interest" description="Disordered" evidence="1">
    <location>
        <begin position="119"/>
        <end position="139"/>
    </location>
</feature>
<dbReference type="EMBL" id="CAJGYO010000003">
    <property type="protein sequence ID" value="CAD6217992.1"/>
    <property type="molecule type" value="Genomic_DNA"/>
</dbReference>
<keyword evidence="3" id="KW-1185">Reference proteome</keyword>
<dbReference type="Proteomes" id="UP000604825">
    <property type="component" value="Unassembled WGS sequence"/>
</dbReference>
<organism evidence="2 3">
    <name type="scientific">Miscanthus lutarioriparius</name>
    <dbReference type="NCBI Taxonomy" id="422564"/>
    <lineage>
        <taxon>Eukaryota</taxon>
        <taxon>Viridiplantae</taxon>
        <taxon>Streptophyta</taxon>
        <taxon>Embryophyta</taxon>
        <taxon>Tracheophyta</taxon>
        <taxon>Spermatophyta</taxon>
        <taxon>Magnoliopsida</taxon>
        <taxon>Liliopsida</taxon>
        <taxon>Poales</taxon>
        <taxon>Poaceae</taxon>
        <taxon>PACMAD clade</taxon>
        <taxon>Panicoideae</taxon>
        <taxon>Andropogonodae</taxon>
        <taxon>Andropogoneae</taxon>
        <taxon>Saccharinae</taxon>
        <taxon>Miscanthus</taxon>
    </lineage>
</organism>
<evidence type="ECO:0000256" key="1">
    <source>
        <dbReference type="SAM" id="MobiDB-lite"/>
    </source>
</evidence>
<feature type="region of interest" description="Disordered" evidence="1">
    <location>
        <begin position="1"/>
        <end position="32"/>
    </location>
</feature>
<evidence type="ECO:0000313" key="2">
    <source>
        <dbReference type="EMBL" id="CAD6217992.1"/>
    </source>
</evidence>